<evidence type="ECO:0000313" key="2">
    <source>
        <dbReference type="EMBL" id="VHO06644.1"/>
    </source>
</evidence>
<accession>A0A486XVI8</accession>
<dbReference type="Pfam" id="PF01973">
    <property type="entry name" value="MptE-like"/>
    <property type="match status" value="1"/>
</dbReference>
<gene>
    <name evidence="2" type="ORF">BAL341_3656</name>
</gene>
<name>A0A486XVI8_9GAMM</name>
<protein>
    <recommendedName>
        <fullName evidence="1">6-hydroxymethylpterin diphosphokinase MptE-like domain-containing protein</fullName>
    </recommendedName>
</protein>
<feature type="domain" description="6-hydroxymethylpterin diphosphokinase MptE-like" evidence="1">
    <location>
        <begin position="135"/>
        <end position="274"/>
    </location>
</feature>
<proteinExistence type="predicted"/>
<sequence length="352" mass="39166">MQQLNLIQLTRARIAAWLDELQTTLVRDSVIAIFGTGPYAQYVSSLLQQNQFNRLYYFASNAKITELNDLPVMTIGEIAELKPDLILAGSMAEPEKQLKIVREAGISSVFRYLENAGTLCPEPRFDPFDAQWFSKIHHLHAGKTFYVIGNGPSLKDTPPELLTGGIKMAGNGIIVREQFKPDFYFVLDELAVELWWPKVRTLNVPVVAPSHLYKLLQHENNVFYYPACYQTDSAVISPLFTGIPSGNTITSIMIYFATFMGAKNIVLLGLDNNYGAGLGKTHFSTNYYPPSVPKTDPDYAIEVARLQRNGISAAIARAQLLGIKVVDATPVKNGLQVNKIHFDELVKLNGNL</sequence>
<evidence type="ECO:0000259" key="1">
    <source>
        <dbReference type="Pfam" id="PF01973"/>
    </source>
</evidence>
<reference evidence="2" key="1">
    <citation type="submission" date="2019-04" db="EMBL/GenBank/DDBJ databases">
        <authorList>
            <person name="Brambilla D."/>
        </authorList>
    </citation>
    <scope>NUCLEOTIDE SEQUENCE</scope>
    <source>
        <strain evidence="2">BAL1</strain>
    </source>
</reference>
<dbReference type="InterPro" id="IPR002826">
    <property type="entry name" value="MptE-like"/>
</dbReference>
<dbReference type="EMBL" id="CAAJGR010000034">
    <property type="protein sequence ID" value="VHO06644.1"/>
    <property type="molecule type" value="Genomic_DNA"/>
</dbReference>
<organism evidence="2">
    <name type="scientific">Rheinheimera sp. BAL341</name>
    <dbReference type="NCBI Taxonomy" id="1708203"/>
    <lineage>
        <taxon>Bacteria</taxon>
        <taxon>Pseudomonadati</taxon>
        <taxon>Pseudomonadota</taxon>
        <taxon>Gammaproteobacteria</taxon>
        <taxon>Chromatiales</taxon>
        <taxon>Chromatiaceae</taxon>
        <taxon>Rheinheimera</taxon>
    </lineage>
</organism>
<dbReference type="AlphaFoldDB" id="A0A486XVI8"/>